<dbReference type="AlphaFoldDB" id="A0A1F7F244"/>
<name>A0A1F7F244_UNCRA</name>
<protein>
    <submittedName>
        <fullName evidence="1">Uncharacterized protein</fullName>
    </submittedName>
</protein>
<dbReference type="Proteomes" id="UP000179243">
    <property type="component" value="Unassembled WGS sequence"/>
</dbReference>
<gene>
    <name evidence="1" type="ORF">A2519_19895</name>
</gene>
<sequence length="382" mass="42424">MAFTIDDLSGDSMEIVKKFSLPAKSIVSIMNQLAGLDKTGAISFKRNIVVGLDVNGPMVDTADNTLTPYPGCKEALDLLMQSHGVSVSLMTGWDLATMLYYREKKLDVPVGIVCEYGMVYYLNNRISYLYPFDENESFEFMSKIFDLMVKENVKAAFQGNFSAGVGSLVVEGDQHGDLLLHPMVYGRRPTVEQLSVAAGQESEIEFNKKTNLIIFKNTPANMKGLHNALTRQHPLISVRAKAMGHGKIGIWIDDKDQPDFDMEKIKAFAHVAAQATGRIPQWHRDHGVDLHSPKAKEGNYSKESGLHAYAKEVFESEDFLSFVVGDMKNDIPSVYGNTVFFPIAGSEAEEIAHREGKPLSVSVTDVRDFALAVYELHSKKFN</sequence>
<evidence type="ECO:0000313" key="2">
    <source>
        <dbReference type="Proteomes" id="UP000179243"/>
    </source>
</evidence>
<dbReference type="InterPro" id="IPR036412">
    <property type="entry name" value="HAD-like_sf"/>
</dbReference>
<proteinExistence type="predicted"/>
<dbReference type="EMBL" id="MFYX01000141">
    <property type="protein sequence ID" value="OGK00735.1"/>
    <property type="molecule type" value="Genomic_DNA"/>
</dbReference>
<reference evidence="1 2" key="1">
    <citation type="journal article" date="2016" name="Nat. Commun.">
        <title>Thousands of microbial genomes shed light on interconnected biogeochemical processes in an aquifer system.</title>
        <authorList>
            <person name="Anantharaman K."/>
            <person name="Brown C.T."/>
            <person name="Hug L.A."/>
            <person name="Sharon I."/>
            <person name="Castelle C.J."/>
            <person name="Probst A.J."/>
            <person name="Thomas B.C."/>
            <person name="Singh A."/>
            <person name="Wilkins M.J."/>
            <person name="Karaoz U."/>
            <person name="Brodie E.L."/>
            <person name="Williams K.H."/>
            <person name="Hubbard S.S."/>
            <person name="Banfield J.F."/>
        </authorList>
    </citation>
    <scope>NUCLEOTIDE SEQUENCE [LARGE SCALE GENOMIC DNA]</scope>
</reference>
<evidence type="ECO:0000313" key="1">
    <source>
        <dbReference type="EMBL" id="OGK00735.1"/>
    </source>
</evidence>
<accession>A0A1F7F244</accession>
<organism evidence="1 2">
    <name type="scientific">Candidatus Raymondbacteria bacterium RIFOXYD12_FULL_49_13</name>
    <dbReference type="NCBI Taxonomy" id="1817890"/>
    <lineage>
        <taxon>Bacteria</taxon>
        <taxon>Raymondiibacteriota</taxon>
    </lineage>
</organism>
<dbReference type="SUPFAM" id="SSF56784">
    <property type="entry name" value="HAD-like"/>
    <property type="match status" value="1"/>
</dbReference>
<comment type="caution">
    <text evidence="1">The sequence shown here is derived from an EMBL/GenBank/DDBJ whole genome shotgun (WGS) entry which is preliminary data.</text>
</comment>